<dbReference type="CDD" id="cd06170">
    <property type="entry name" value="LuxR_C_like"/>
    <property type="match status" value="1"/>
</dbReference>
<evidence type="ECO:0000256" key="5">
    <source>
        <dbReference type="PROSITE-ProRule" id="PRU00169"/>
    </source>
</evidence>
<evidence type="ECO:0000256" key="3">
    <source>
        <dbReference type="ARBA" id="ARBA00023125"/>
    </source>
</evidence>
<keyword evidence="1 5" id="KW-0597">Phosphoprotein</keyword>
<keyword evidence="10" id="KW-1185">Reference proteome</keyword>
<dbReference type="Pfam" id="PF00196">
    <property type="entry name" value="GerE"/>
    <property type="match status" value="1"/>
</dbReference>
<dbReference type="PANTHER" id="PTHR43214">
    <property type="entry name" value="TWO-COMPONENT RESPONSE REGULATOR"/>
    <property type="match status" value="1"/>
</dbReference>
<feature type="domain" description="HTH luxR-type" evidence="7">
    <location>
        <begin position="168"/>
        <end position="233"/>
    </location>
</feature>
<dbReference type="SUPFAM" id="SSF52172">
    <property type="entry name" value="CheY-like"/>
    <property type="match status" value="1"/>
</dbReference>
<dbReference type="InterPro" id="IPR011006">
    <property type="entry name" value="CheY-like_superfamily"/>
</dbReference>
<dbReference type="InterPro" id="IPR000792">
    <property type="entry name" value="Tscrpt_reg_LuxR_C"/>
</dbReference>
<feature type="modified residue" description="4-aspartylphosphate" evidence="5">
    <location>
        <position position="54"/>
    </location>
</feature>
<dbReference type="PROSITE" id="PS50110">
    <property type="entry name" value="RESPONSE_REGULATORY"/>
    <property type="match status" value="1"/>
</dbReference>
<keyword evidence="3" id="KW-0238">DNA-binding</keyword>
<protein>
    <submittedName>
        <fullName evidence="9">Response regulator transcription factor</fullName>
    </submittedName>
</protein>
<evidence type="ECO:0000256" key="4">
    <source>
        <dbReference type="ARBA" id="ARBA00023163"/>
    </source>
</evidence>
<gene>
    <name evidence="9" type="ORF">MXD59_00425</name>
</gene>
<dbReference type="PROSITE" id="PS00622">
    <property type="entry name" value="HTH_LUXR_1"/>
    <property type="match status" value="1"/>
</dbReference>
<keyword evidence="4" id="KW-0804">Transcription</keyword>
<comment type="caution">
    <text evidence="9">The sequence shown here is derived from an EMBL/GenBank/DDBJ whole genome shotgun (WGS) entry which is preliminary data.</text>
</comment>
<feature type="domain" description="Response regulatory" evidence="8">
    <location>
        <begin position="3"/>
        <end position="119"/>
    </location>
</feature>
<evidence type="ECO:0000313" key="9">
    <source>
        <dbReference type="EMBL" id="MCK9874262.1"/>
    </source>
</evidence>
<feature type="region of interest" description="Disordered" evidence="6">
    <location>
        <begin position="145"/>
        <end position="169"/>
    </location>
</feature>
<evidence type="ECO:0000259" key="8">
    <source>
        <dbReference type="PROSITE" id="PS50110"/>
    </source>
</evidence>
<dbReference type="InterPro" id="IPR001789">
    <property type="entry name" value="Sig_transdc_resp-reg_receiver"/>
</dbReference>
<dbReference type="CDD" id="cd17535">
    <property type="entry name" value="REC_NarL-like"/>
    <property type="match status" value="1"/>
</dbReference>
<dbReference type="InterPro" id="IPR039420">
    <property type="entry name" value="WalR-like"/>
</dbReference>
<dbReference type="Gene3D" id="3.40.50.2300">
    <property type="match status" value="1"/>
</dbReference>
<dbReference type="InterPro" id="IPR058245">
    <property type="entry name" value="NreC/VraR/RcsB-like_REC"/>
</dbReference>
<dbReference type="Proteomes" id="UP001201873">
    <property type="component" value="Unassembled WGS sequence"/>
</dbReference>
<evidence type="ECO:0000256" key="1">
    <source>
        <dbReference type="ARBA" id="ARBA00022553"/>
    </source>
</evidence>
<dbReference type="PANTHER" id="PTHR43214:SF24">
    <property type="entry name" value="TRANSCRIPTIONAL REGULATORY PROTEIN NARL-RELATED"/>
    <property type="match status" value="1"/>
</dbReference>
<dbReference type="SUPFAM" id="SSF46894">
    <property type="entry name" value="C-terminal effector domain of the bipartite response regulators"/>
    <property type="match status" value="1"/>
</dbReference>
<name>A0ABT0JRU9_9ACTN</name>
<feature type="compositionally biased region" description="Low complexity" evidence="6">
    <location>
        <begin position="145"/>
        <end position="159"/>
    </location>
</feature>
<accession>A0ABT0JRU9</accession>
<evidence type="ECO:0000256" key="6">
    <source>
        <dbReference type="SAM" id="MobiDB-lite"/>
    </source>
</evidence>
<evidence type="ECO:0000259" key="7">
    <source>
        <dbReference type="PROSITE" id="PS50043"/>
    </source>
</evidence>
<dbReference type="SMART" id="SM00448">
    <property type="entry name" value="REC"/>
    <property type="match status" value="1"/>
</dbReference>
<evidence type="ECO:0000313" key="10">
    <source>
        <dbReference type="Proteomes" id="UP001201873"/>
    </source>
</evidence>
<evidence type="ECO:0000256" key="2">
    <source>
        <dbReference type="ARBA" id="ARBA00023015"/>
    </source>
</evidence>
<dbReference type="Pfam" id="PF00072">
    <property type="entry name" value="Response_reg"/>
    <property type="match status" value="1"/>
</dbReference>
<organism evidence="9 10">
    <name type="scientific">Frankia umida</name>
    <dbReference type="NCBI Taxonomy" id="573489"/>
    <lineage>
        <taxon>Bacteria</taxon>
        <taxon>Bacillati</taxon>
        <taxon>Actinomycetota</taxon>
        <taxon>Actinomycetes</taxon>
        <taxon>Frankiales</taxon>
        <taxon>Frankiaceae</taxon>
        <taxon>Frankia</taxon>
    </lineage>
</organism>
<dbReference type="SMART" id="SM00421">
    <property type="entry name" value="HTH_LUXR"/>
    <property type="match status" value="1"/>
</dbReference>
<reference evidence="9 10" key="1">
    <citation type="submission" date="2022-04" db="EMBL/GenBank/DDBJ databases">
        <title>Genome diversity in the genus Frankia.</title>
        <authorList>
            <person name="Carlos-Shanley C."/>
            <person name="Hahn D."/>
        </authorList>
    </citation>
    <scope>NUCLEOTIDE SEQUENCE [LARGE SCALE GENOMIC DNA]</scope>
    <source>
        <strain evidence="9 10">Ag45/Mut15</strain>
    </source>
</reference>
<keyword evidence="2" id="KW-0805">Transcription regulation</keyword>
<dbReference type="InterPro" id="IPR016032">
    <property type="entry name" value="Sig_transdc_resp-reg_C-effctor"/>
</dbReference>
<dbReference type="EMBL" id="JALKFT010000001">
    <property type="protein sequence ID" value="MCK9874262.1"/>
    <property type="molecule type" value="Genomic_DNA"/>
</dbReference>
<sequence length="245" mass="26276">MTSVLLVDDQPLLRMGFRMVLDSQPDITVIGEAADGAQAVELTRRLRPDIVLMDVRMPTMNGIEATAAIVTAGGESRVLILTTFDLDEYAFAGLRAGASGFLLKDVPPADLLSAIRAVATGDAVISPSVTRRLLDAFAHRLPAAPDAAPGAAPHPAADPRSQPSTHPADRRLQRLTERERDVLHEVAAGLSNAEIAARLVLSEATVKTHVGRILAKLELRDRVQAVVFAYEIGLVHPCEQPPEPR</sequence>
<proteinExistence type="predicted"/>
<dbReference type="PRINTS" id="PR00038">
    <property type="entry name" value="HTHLUXR"/>
</dbReference>
<dbReference type="PROSITE" id="PS50043">
    <property type="entry name" value="HTH_LUXR_2"/>
    <property type="match status" value="1"/>
</dbReference>